<comment type="subcellular location">
    <subcellularLocation>
        <location evidence="1">Membrane</location>
        <topology evidence="1">Multi-pass membrane protein</topology>
    </subcellularLocation>
</comment>
<evidence type="ECO:0000259" key="7">
    <source>
        <dbReference type="PROSITE" id="PS50801"/>
    </source>
</evidence>
<feature type="transmembrane region" description="Helical" evidence="6">
    <location>
        <begin position="217"/>
        <end position="239"/>
    </location>
</feature>
<evidence type="ECO:0000313" key="9">
    <source>
        <dbReference type="Proteomes" id="UP000186922"/>
    </source>
</evidence>
<feature type="transmembrane region" description="Helical" evidence="6">
    <location>
        <begin position="453"/>
        <end position="473"/>
    </location>
</feature>
<dbReference type="Proteomes" id="UP000186922">
    <property type="component" value="Unassembled WGS sequence"/>
</dbReference>
<dbReference type="CDD" id="cd07042">
    <property type="entry name" value="STAS_SulP_like_sulfate_transporter"/>
    <property type="match status" value="1"/>
</dbReference>
<evidence type="ECO:0000256" key="4">
    <source>
        <dbReference type="ARBA" id="ARBA00023136"/>
    </source>
</evidence>
<dbReference type="GO" id="GO:0016020">
    <property type="term" value="C:membrane"/>
    <property type="evidence" value="ECO:0007669"/>
    <property type="project" value="UniProtKB-SubCell"/>
</dbReference>
<feature type="transmembrane region" description="Helical" evidence="6">
    <location>
        <begin position="517"/>
        <end position="542"/>
    </location>
</feature>
<dbReference type="Pfam" id="PF00916">
    <property type="entry name" value="Sulfate_transp"/>
    <property type="match status" value="1"/>
</dbReference>
<feature type="transmembrane region" description="Helical" evidence="6">
    <location>
        <begin position="303"/>
        <end position="321"/>
    </location>
</feature>
<proteinExistence type="predicted"/>
<dbReference type="OrthoDB" id="288203at2759"/>
<feature type="domain" description="STAS" evidence="7">
    <location>
        <begin position="570"/>
        <end position="762"/>
    </location>
</feature>
<feature type="transmembrane region" description="Helical" evidence="6">
    <location>
        <begin position="114"/>
        <end position="134"/>
    </location>
</feature>
<dbReference type="Pfam" id="PF01740">
    <property type="entry name" value="STAS"/>
    <property type="match status" value="1"/>
</dbReference>
<sequence length="784" mass="87089">MTYDNHSEEVILTEPNTSSAKSPGIAEKLRQSCSTSRFSIHRPIFSQAKFDDNNESLEHNVPATPWVKLKREVGRKLHSTFHSRTDCRRIIKKKVFRAFPLLTWLPRYDIRQNLLKDLIAGITVGIMNIPQGMAYGKLAGVPHVYGLYTSFFPLLMYTLMGTSRHVSVGTFAVVSLMTSKIVRDYEHREAKVLTDAGLASNWTQDNEGHEENVAARVYALITVAFCVGIWQMGLGLFGLGSLTVYLSDQLIKGFTCGASFHVFTSQLKPVFGLRNMTSHSGAFKLIKSYGNFFSRIKDTHPPTLAISLTCIGVLLFFKYFVNENRRVMAWIKFPLPSELLVIVFGAVASYTMKLREKYNVTTVHKVPVGFPQPQIPDMTLVPEILMDTFAIAVVGFTITVSLGKLFAQRFQYEIDPKQELKALGTMNIFGSFFQCIPATGSLARSAVQVAVGGMTQIVSVVAACFVLVVLLALGHLLEPLPEACLGAIIMVALINMLKQVTEIGRLWKVSLIDTSVFVVALLAVLLLDVDSGLLVGLSYSLLTVILRTQRPEVGLLGRVPQTDIYKRLDSYKSAMEVPGIKIIRLDAPLYFANAEYFRRVTFELCELDTVIEPAQSRPTSPERRRHRRGSKYQSFAPTTWHDEEVDPNVGQLRLGQLAEVSVDSGTLVLTPPRDRSESLRSRKLSGSLPHHVIFDCSSVCYMDVTGVEMVEKMALECRKAGIEFLMASCKANLRETLFLSGFTKRVGPDQLYLTVHDAVLFAVKHDGPRKPSLTVSGGVASVDV</sequence>
<dbReference type="STRING" id="947166.A0A1D1W698"/>
<feature type="transmembrane region" description="Helical" evidence="6">
    <location>
        <begin position="388"/>
        <end position="407"/>
    </location>
</feature>
<evidence type="ECO:0000256" key="2">
    <source>
        <dbReference type="ARBA" id="ARBA00022692"/>
    </source>
</evidence>
<name>A0A1D1W698_RAMVA</name>
<protein>
    <recommendedName>
        <fullName evidence="7">STAS domain-containing protein</fullName>
    </recommendedName>
</protein>
<reference evidence="8 9" key="1">
    <citation type="journal article" date="2016" name="Nat. Commun.">
        <title>Extremotolerant tardigrade genome and improved radiotolerance of human cultured cells by tardigrade-unique protein.</title>
        <authorList>
            <person name="Hashimoto T."/>
            <person name="Horikawa D.D."/>
            <person name="Saito Y."/>
            <person name="Kuwahara H."/>
            <person name="Kozuka-Hata H."/>
            <person name="Shin-I T."/>
            <person name="Minakuchi Y."/>
            <person name="Ohishi K."/>
            <person name="Motoyama A."/>
            <person name="Aizu T."/>
            <person name="Enomoto A."/>
            <person name="Kondo K."/>
            <person name="Tanaka S."/>
            <person name="Hara Y."/>
            <person name="Koshikawa S."/>
            <person name="Sagara H."/>
            <person name="Miura T."/>
            <person name="Yokobori S."/>
            <person name="Miyagawa K."/>
            <person name="Suzuki Y."/>
            <person name="Kubo T."/>
            <person name="Oyama M."/>
            <person name="Kohara Y."/>
            <person name="Fujiyama A."/>
            <person name="Arakawa K."/>
            <person name="Katayama T."/>
            <person name="Toyoda A."/>
            <person name="Kunieda T."/>
        </authorList>
    </citation>
    <scope>NUCLEOTIDE SEQUENCE [LARGE SCALE GENOMIC DNA]</scope>
    <source>
        <strain evidence="8 9">YOKOZUNA-1</strain>
    </source>
</reference>
<feature type="region of interest" description="Disordered" evidence="5">
    <location>
        <begin position="1"/>
        <end position="24"/>
    </location>
</feature>
<dbReference type="Gene3D" id="3.30.750.24">
    <property type="entry name" value="STAS domain"/>
    <property type="match status" value="1"/>
</dbReference>
<accession>A0A1D1W698</accession>
<evidence type="ECO:0000256" key="6">
    <source>
        <dbReference type="SAM" id="Phobius"/>
    </source>
</evidence>
<evidence type="ECO:0000256" key="1">
    <source>
        <dbReference type="ARBA" id="ARBA00004141"/>
    </source>
</evidence>
<dbReference type="GO" id="GO:0055085">
    <property type="term" value="P:transmembrane transport"/>
    <property type="evidence" value="ECO:0007669"/>
    <property type="project" value="InterPro"/>
</dbReference>
<feature type="transmembrane region" description="Helical" evidence="6">
    <location>
        <begin position="333"/>
        <end position="352"/>
    </location>
</feature>
<dbReference type="InterPro" id="IPR036513">
    <property type="entry name" value="STAS_dom_sf"/>
</dbReference>
<dbReference type="InterPro" id="IPR002645">
    <property type="entry name" value="STAS_dom"/>
</dbReference>
<evidence type="ECO:0000313" key="8">
    <source>
        <dbReference type="EMBL" id="GAV08961.1"/>
    </source>
</evidence>
<keyword evidence="3 6" id="KW-1133">Transmembrane helix</keyword>
<gene>
    <name evidence="8" type="primary">RvY_18577-1</name>
    <name evidence="8" type="synonym">RvY_18577.1</name>
    <name evidence="8" type="ORF">RvY_18577</name>
</gene>
<dbReference type="InterPro" id="IPR011547">
    <property type="entry name" value="SLC26A/SulP_dom"/>
</dbReference>
<dbReference type="PANTHER" id="PTHR11814">
    <property type="entry name" value="SULFATE TRANSPORTER"/>
    <property type="match status" value="1"/>
</dbReference>
<keyword evidence="2 6" id="KW-0812">Transmembrane</keyword>
<dbReference type="EMBL" id="BDGG01000019">
    <property type="protein sequence ID" value="GAV08961.1"/>
    <property type="molecule type" value="Genomic_DNA"/>
</dbReference>
<dbReference type="AlphaFoldDB" id="A0A1D1W698"/>
<dbReference type="NCBIfam" id="TIGR00815">
    <property type="entry name" value="sulP"/>
    <property type="match status" value="1"/>
</dbReference>
<evidence type="ECO:0000256" key="3">
    <source>
        <dbReference type="ARBA" id="ARBA00022989"/>
    </source>
</evidence>
<comment type="caution">
    <text evidence="8">The sequence shown here is derived from an EMBL/GenBank/DDBJ whole genome shotgun (WGS) entry which is preliminary data.</text>
</comment>
<keyword evidence="4 6" id="KW-0472">Membrane</keyword>
<keyword evidence="9" id="KW-1185">Reference proteome</keyword>
<feature type="transmembrane region" description="Helical" evidence="6">
    <location>
        <begin position="480"/>
        <end position="497"/>
    </location>
</feature>
<dbReference type="InterPro" id="IPR001902">
    <property type="entry name" value="SLC26A/SulP_fam"/>
</dbReference>
<evidence type="ECO:0000256" key="5">
    <source>
        <dbReference type="SAM" id="MobiDB-lite"/>
    </source>
</evidence>
<dbReference type="PROSITE" id="PS50801">
    <property type="entry name" value="STAS"/>
    <property type="match status" value="1"/>
</dbReference>
<organism evidence="8 9">
    <name type="scientific">Ramazzottius varieornatus</name>
    <name type="common">Water bear</name>
    <name type="synonym">Tardigrade</name>
    <dbReference type="NCBI Taxonomy" id="947166"/>
    <lineage>
        <taxon>Eukaryota</taxon>
        <taxon>Metazoa</taxon>
        <taxon>Ecdysozoa</taxon>
        <taxon>Tardigrada</taxon>
        <taxon>Eutardigrada</taxon>
        <taxon>Parachela</taxon>
        <taxon>Hypsibioidea</taxon>
        <taxon>Ramazzottiidae</taxon>
        <taxon>Ramazzottius</taxon>
    </lineage>
</organism>
<dbReference type="SUPFAM" id="SSF52091">
    <property type="entry name" value="SpoIIaa-like"/>
    <property type="match status" value="1"/>
</dbReference>